<protein>
    <recommendedName>
        <fullName evidence="4">Zinc finger BED domain-containing protein 4</fullName>
    </recommendedName>
</protein>
<feature type="region of interest" description="Disordered" evidence="1">
    <location>
        <begin position="351"/>
        <end position="371"/>
    </location>
</feature>
<organism evidence="2 3">
    <name type="scientific">Pagothenia borchgrevinki</name>
    <name type="common">Bald rockcod</name>
    <name type="synonym">Trematomus borchgrevinki</name>
    <dbReference type="NCBI Taxonomy" id="8213"/>
    <lineage>
        <taxon>Eukaryota</taxon>
        <taxon>Metazoa</taxon>
        <taxon>Chordata</taxon>
        <taxon>Craniata</taxon>
        <taxon>Vertebrata</taxon>
        <taxon>Euteleostomi</taxon>
        <taxon>Actinopterygii</taxon>
        <taxon>Neopterygii</taxon>
        <taxon>Teleostei</taxon>
        <taxon>Neoteleostei</taxon>
        <taxon>Acanthomorphata</taxon>
        <taxon>Eupercaria</taxon>
        <taxon>Perciformes</taxon>
        <taxon>Notothenioidei</taxon>
        <taxon>Nototheniidae</taxon>
        <taxon>Pagothenia</taxon>
    </lineage>
</organism>
<evidence type="ECO:0000256" key="1">
    <source>
        <dbReference type="SAM" id="MobiDB-lite"/>
    </source>
</evidence>
<dbReference type="InterPro" id="IPR012337">
    <property type="entry name" value="RNaseH-like_sf"/>
</dbReference>
<reference evidence="2 3" key="1">
    <citation type="journal article" date="2022" name="G3 (Bethesda)">
        <title>Evaluating Illumina-, Nanopore-, and PacBio-based genome assembly strategies with the bald notothen, Trematomus borchgrevinki.</title>
        <authorList>
            <person name="Rayamajhi N."/>
            <person name="Cheng C.C."/>
            <person name="Catchen J.M."/>
        </authorList>
    </citation>
    <scope>NUCLEOTIDE SEQUENCE [LARGE SCALE GENOMIC DNA]</scope>
    <source>
        <strain evidence="2">AGRC-2024</strain>
    </source>
</reference>
<dbReference type="PANTHER" id="PTHR46169:SF29">
    <property type="entry name" value="DNA REPLICATION-RELATED ELEMENT FACTOR, ISOFORM A"/>
    <property type="match status" value="1"/>
</dbReference>
<dbReference type="EMBL" id="JBIYXZ010002072">
    <property type="protein sequence ID" value="KAL3062204.1"/>
    <property type="molecule type" value="Genomic_DNA"/>
</dbReference>
<keyword evidence="3" id="KW-1185">Reference proteome</keyword>
<name>A0ABD2H778_PAGBO</name>
<dbReference type="AlphaFoldDB" id="A0ABD2H778"/>
<gene>
    <name evidence="2" type="ORF">OYC64_010173</name>
</gene>
<reference evidence="2 3" key="2">
    <citation type="journal article" date="2024" name="G3 (Bethesda)">
        <title>The genome of the cryopelagic Antarctic bald notothen, Trematomus borchgrevinki.</title>
        <authorList>
            <person name="Rayamajhi N."/>
            <person name="Rivera-Colon A.G."/>
            <person name="Minhas B.F."/>
            <person name="Cheng C.C."/>
            <person name="Catchen J.M."/>
        </authorList>
    </citation>
    <scope>NUCLEOTIDE SEQUENCE [LARGE SCALE GENOMIC DNA]</scope>
    <source>
        <strain evidence="2">AGRC-2024</strain>
    </source>
</reference>
<dbReference type="Proteomes" id="UP001619887">
    <property type="component" value="Unassembled WGS sequence"/>
</dbReference>
<evidence type="ECO:0008006" key="4">
    <source>
        <dbReference type="Google" id="ProtNLM"/>
    </source>
</evidence>
<evidence type="ECO:0000313" key="3">
    <source>
        <dbReference type="Proteomes" id="UP001619887"/>
    </source>
</evidence>
<dbReference type="SUPFAM" id="SSF53098">
    <property type="entry name" value="Ribonuclease H-like"/>
    <property type="match status" value="1"/>
</dbReference>
<sequence length="399" mass="45010">MRGFLGVTAHWIDLNNDNLQMRSQLLACNRFKGSHTGEIICEEFEQICEQYQIKKKVDHIICDNAANMKKAFTTCFPGQGDEEDDLDDSDIWNDLTVEEQERVEHSLSAKTQTRLQCFAHTLQLVIGDGLKETKLINAALAKASRLSSLLHTSTTVKEKFEKEFGQRGIPASVTTRWNSTLRQLKSVLNCDHLRLSTVLEDGGHKETVFTAREWNQIGELVDVLQPFGEATDLTQGEKSVTISAVVPSILSLNHHLENQKEKVRYLGGLIRGLQGSLQRRFRGIFVNVRMADEESDGATLPFSDPIFLKAALLDPSFGTMWLTHDVLVTENIKEAVTMMIKNWILKEVTKTTPTTDEQDQMTMAEPDSQPGLFSAYRKKTEERLKFQSPNSAEPLFGHL</sequence>
<dbReference type="InterPro" id="IPR052717">
    <property type="entry name" value="Vacuolar_transposase_reg"/>
</dbReference>
<evidence type="ECO:0000313" key="2">
    <source>
        <dbReference type="EMBL" id="KAL3062204.1"/>
    </source>
</evidence>
<proteinExistence type="predicted"/>
<comment type="caution">
    <text evidence="2">The sequence shown here is derived from an EMBL/GenBank/DDBJ whole genome shotgun (WGS) entry which is preliminary data.</text>
</comment>
<dbReference type="PANTHER" id="PTHR46169">
    <property type="entry name" value="DNA REPLICATION-RELATED ELEMENT FACTOR, ISOFORM A"/>
    <property type="match status" value="1"/>
</dbReference>
<accession>A0ABD2H778</accession>